<organism evidence="8 9">
    <name type="scientific">Piloderma croceum (strain F 1598)</name>
    <dbReference type="NCBI Taxonomy" id="765440"/>
    <lineage>
        <taxon>Eukaryota</taxon>
        <taxon>Fungi</taxon>
        <taxon>Dikarya</taxon>
        <taxon>Basidiomycota</taxon>
        <taxon>Agaricomycotina</taxon>
        <taxon>Agaricomycetes</taxon>
        <taxon>Agaricomycetidae</taxon>
        <taxon>Atheliales</taxon>
        <taxon>Atheliaceae</taxon>
        <taxon>Piloderma</taxon>
    </lineage>
</organism>
<keyword evidence="2" id="KW-0547">Nucleotide-binding</keyword>
<evidence type="ECO:0000256" key="6">
    <source>
        <dbReference type="SAM" id="MobiDB-lite"/>
    </source>
</evidence>
<dbReference type="GO" id="GO:0005524">
    <property type="term" value="F:ATP binding"/>
    <property type="evidence" value="ECO:0007669"/>
    <property type="project" value="UniProtKB-KW"/>
</dbReference>
<dbReference type="HOGENOM" id="CLU_010294_1_0_1"/>
<feature type="region of interest" description="Disordered" evidence="6">
    <location>
        <begin position="701"/>
        <end position="729"/>
    </location>
</feature>
<keyword evidence="9" id="KW-1185">Reference proteome</keyword>
<dbReference type="SMART" id="SM00487">
    <property type="entry name" value="DEXDc"/>
    <property type="match status" value="1"/>
</dbReference>
<dbReference type="GO" id="GO:0000724">
    <property type="term" value="P:double-strand break repair via homologous recombination"/>
    <property type="evidence" value="ECO:0007669"/>
    <property type="project" value="TreeGrafter"/>
</dbReference>
<dbReference type="GO" id="GO:0043138">
    <property type="term" value="F:3'-5' DNA helicase activity"/>
    <property type="evidence" value="ECO:0007669"/>
    <property type="project" value="UniProtKB-EC"/>
</dbReference>
<accession>A0A0C3F456</accession>
<dbReference type="InterPro" id="IPR001650">
    <property type="entry name" value="Helicase_C-like"/>
</dbReference>
<protein>
    <recommendedName>
        <fullName evidence="5">DNA 3'-5' helicase</fullName>
        <ecNumber evidence="5">5.6.2.4</ecNumber>
    </recommendedName>
</protein>
<dbReference type="GO" id="GO:0005737">
    <property type="term" value="C:cytoplasm"/>
    <property type="evidence" value="ECO:0007669"/>
    <property type="project" value="TreeGrafter"/>
</dbReference>
<feature type="compositionally biased region" description="Basic residues" evidence="6">
    <location>
        <begin position="718"/>
        <end position="729"/>
    </location>
</feature>
<evidence type="ECO:0000313" key="9">
    <source>
        <dbReference type="Proteomes" id="UP000054166"/>
    </source>
</evidence>
<dbReference type="PANTHER" id="PTHR13710:SF157">
    <property type="entry name" value="DNA HELICASE"/>
    <property type="match status" value="1"/>
</dbReference>
<dbReference type="Proteomes" id="UP000054166">
    <property type="component" value="Unassembled WGS sequence"/>
</dbReference>
<dbReference type="InParanoid" id="A0A0C3F456"/>
<dbReference type="SUPFAM" id="SSF52540">
    <property type="entry name" value="P-loop containing nucleoside triphosphate hydrolases"/>
    <property type="match status" value="1"/>
</dbReference>
<reference evidence="9" key="2">
    <citation type="submission" date="2015-01" db="EMBL/GenBank/DDBJ databases">
        <title>Evolutionary Origins and Diversification of the Mycorrhizal Mutualists.</title>
        <authorList>
            <consortium name="DOE Joint Genome Institute"/>
            <consortium name="Mycorrhizal Genomics Consortium"/>
            <person name="Kohler A."/>
            <person name="Kuo A."/>
            <person name="Nagy L.G."/>
            <person name="Floudas D."/>
            <person name="Copeland A."/>
            <person name="Barry K.W."/>
            <person name="Cichocki N."/>
            <person name="Veneault-Fourrey C."/>
            <person name="LaButti K."/>
            <person name="Lindquist E.A."/>
            <person name="Lipzen A."/>
            <person name="Lundell T."/>
            <person name="Morin E."/>
            <person name="Murat C."/>
            <person name="Riley R."/>
            <person name="Ohm R."/>
            <person name="Sun H."/>
            <person name="Tunlid A."/>
            <person name="Henrissat B."/>
            <person name="Grigoriev I.V."/>
            <person name="Hibbett D.S."/>
            <person name="Martin F."/>
        </authorList>
    </citation>
    <scope>NUCLEOTIDE SEQUENCE [LARGE SCALE GENOMIC DNA]</scope>
    <source>
        <strain evidence="9">F 1598</strain>
    </source>
</reference>
<comment type="catalytic activity">
    <reaction evidence="4">
        <text>Couples ATP hydrolysis with the unwinding of duplex DNA by translocating in the 3'-5' direction.</text>
        <dbReference type="EC" id="5.6.2.4"/>
    </reaction>
</comment>
<dbReference type="InterPro" id="IPR014001">
    <property type="entry name" value="Helicase_ATP-bd"/>
</dbReference>
<evidence type="ECO:0000313" key="8">
    <source>
        <dbReference type="EMBL" id="KIM79540.1"/>
    </source>
</evidence>
<dbReference type="InterPro" id="IPR027417">
    <property type="entry name" value="P-loop_NTPase"/>
</dbReference>
<gene>
    <name evidence="8" type="ORF">PILCRDRAFT_823462</name>
</gene>
<dbReference type="STRING" id="765440.A0A0C3F456"/>
<dbReference type="GO" id="GO:0009378">
    <property type="term" value="F:four-way junction helicase activity"/>
    <property type="evidence" value="ECO:0007669"/>
    <property type="project" value="TreeGrafter"/>
</dbReference>
<dbReference type="GO" id="GO:0005694">
    <property type="term" value="C:chromosome"/>
    <property type="evidence" value="ECO:0007669"/>
    <property type="project" value="TreeGrafter"/>
</dbReference>
<dbReference type="Gene3D" id="3.40.50.300">
    <property type="entry name" value="P-loop containing nucleotide triphosphate hydrolases"/>
    <property type="match status" value="2"/>
</dbReference>
<dbReference type="EMBL" id="KN833009">
    <property type="protein sequence ID" value="KIM79540.1"/>
    <property type="molecule type" value="Genomic_DNA"/>
</dbReference>
<dbReference type="Pfam" id="PF00270">
    <property type="entry name" value="DEAD"/>
    <property type="match status" value="1"/>
</dbReference>
<evidence type="ECO:0000256" key="5">
    <source>
        <dbReference type="ARBA" id="ARBA00034808"/>
    </source>
</evidence>
<evidence type="ECO:0000256" key="1">
    <source>
        <dbReference type="ARBA" id="ARBA00005446"/>
    </source>
</evidence>
<dbReference type="AlphaFoldDB" id="A0A0C3F456"/>
<dbReference type="InterPro" id="IPR011545">
    <property type="entry name" value="DEAD/DEAH_box_helicase_dom"/>
</dbReference>
<dbReference type="OrthoDB" id="3260945at2759"/>
<dbReference type="Pfam" id="PF00271">
    <property type="entry name" value="Helicase_C"/>
    <property type="match status" value="1"/>
</dbReference>
<dbReference type="PANTHER" id="PTHR13710">
    <property type="entry name" value="DNA HELICASE RECQ FAMILY MEMBER"/>
    <property type="match status" value="1"/>
</dbReference>
<sequence>MASKYRWQDPEGRATIIKIIKELVPEWDEGLHMWQLNLVVRILDGEDVLCCTATGDGKSALFAAPIIILQEMARNPGLYPGLPYRSHPVGLVVTPTKGLSANIVKELENLRVPALAYCKETVTEARKAGRKLAVEIKECKRWGIVCIDPEHLRDSEWREITEWPVFRSNVVFGCVDEAHLIKEWGRLFRLAFRHIGAFFRGRLPPKTSVVALSATLQPGSDTDCVTASLGMVQDAFTLLRRSNERPNTQFIIEVLEHGLGGNDFTCLLPYITSGRKTIIHCRTIDMVFRGYVWAWRMQSVDADKLRRIQMYHALRDPEDNEETIWLLEEDPHCQLVFATVAFANGLNVKSLIDSLSLGFGETLNQVWQEKGRVGRVKLTPSRGVIFVQPSVFAAAEKRIEAYKADPSTPPPLVRQHKKKPTELMELAKAQLHVETVCYISRLNQIYGNVPSEITWLDCIAASRLLPCSLCMRRSGRILTFDPSPLPTGHPPWPPFCIPPGMMTKKMNPSAAPAKKKSKSPAANVTSIEKKLKLSRKERAEAEMALIEFGETVWQAERYSGLHPYRPRSSYFPSPMIQSILDGLMKIHTMEVLATHSASWAHHSGHSAALLDVITHLRIKFTDAREQARIIRNANARAAVLAKRQARGPVNSVNASIGQKWTALDPIVNPQPIKRVARGPKAPILSLAAVSESYGPSYRTGRCSLPTQTADENTEPLHVRRSSRRAHMKS</sequence>
<reference evidence="8 9" key="1">
    <citation type="submission" date="2014-04" db="EMBL/GenBank/DDBJ databases">
        <authorList>
            <consortium name="DOE Joint Genome Institute"/>
            <person name="Kuo A."/>
            <person name="Tarkka M."/>
            <person name="Buscot F."/>
            <person name="Kohler A."/>
            <person name="Nagy L.G."/>
            <person name="Floudas D."/>
            <person name="Copeland A."/>
            <person name="Barry K.W."/>
            <person name="Cichocki N."/>
            <person name="Veneault-Fourrey C."/>
            <person name="LaButti K."/>
            <person name="Lindquist E.A."/>
            <person name="Lipzen A."/>
            <person name="Lundell T."/>
            <person name="Morin E."/>
            <person name="Murat C."/>
            <person name="Sun H."/>
            <person name="Tunlid A."/>
            <person name="Henrissat B."/>
            <person name="Grigoriev I.V."/>
            <person name="Hibbett D.S."/>
            <person name="Martin F."/>
            <person name="Nordberg H.P."/>
            <person name="Cantor M.N."/>
            <person name="Hua S.X."/>
        </authorList>
    </citation>
    <scope>NUCLEOTIDE SEQUENCE [LARGE SCALE GENOMIC DNA]</scope>
    <source>
        <strain evidence="8 9">F 1598</strain>
    </source>
</reference>
<keyword evidence="3" id="KW-0067">ATP-binding</keyword>
<dbReference type="GO" id="GO:0000723">
    <property type="term" value="P:telomere maintenance"/>
    <property type="evidence" value="ECO:0007669"/>
    <property type="project" value="TreeGrafter"/>
</dbReference>
<feature type="domain" description="Helicase ATP-binding" evidence="7">
    <location>
        <begin position="39"/>
        <end position="234"/>
    </location>
</feature>
<dbReference type="EC" id="5.6.2.4" evidence="5"/>
<evidence type="ECO:0000256" key="4">
    <source>
        <dbReference type="ARBA" id="ARBA00034617"/>
    </source>
</evidence>
<name>A0A0C3F456_PILCF</name>
<evidence type="ECO:0000256" key="2">
    <source>
        <dbReference type="ARBA" id="ARBA00022741"/>
    </source>
</evidence>
<dbReference type="GO" id="GO:0005654">
    <property type="term" value="C:nucleoplasm"/>
    <property type="evidence" value="ECO:0007669"/>
    <property type="project" value="TreeGrafter"/>
</dbReference>
<dbReference type="GO" id="GO:0003676">
    <property type="term" value="F:nucleic acid binding"/>
    <property type="evidence" value="ECO:0007669"/>
    <property type="project" value="InterPro"/>
</dbReference>
<dbReference type="PROSITE" id="PS51192">
    <property type="entry name" value="HELICASE_ATP_BIND_1"/>
    <property type="match status" value="1"/>
</dbReference>
<comment type="similarity">
    <text evidence="1">Belongs to the helicase family. RecQ subfamily.</text>
</comment>
<proteinExistence type="inferred from homology"/>
<evidence type="ECO:0000259" key="7">
    <source>
        <dbReference type="PROSITE" id="PS51192"/>
    </source>
</evidence>
<evidence type="ECO:0000256" key="3">
    <source>
        <dbReference type="ARBA" id="ARBA00022840"/>
    </source>
</evidence>